<dbReference type="NCBIfam" id="TIGR03435">
    <property type="entry name" value="Soli_TIGR03435"/>
    <property type="match status" value="1"/>
</dbReference>
<dbReference type="RefSeq" id="WP_089410106.1">
    <property type="nucleotide sequence ID" value="NZ_FZOU01000010.1"/>
</dbReference>
<gene>
    <name evidence="1" type="ORF">SAMN05421770_11023</name>
</gene>
<dbReference type="Proteomes" id="UP000198356">
    <property type="component" value="Unassembled WGS sequence"/>
</dbReference>
<evidence type="ECO:0000313" key="2">
    <source>
        <dbReference type="Proteomes" id="UP000198356"/>
    </source>
</evidence>
<dbReference type="AlphaFoldDB" id="A0A239M796"/>
<organism evidence="1 2">
    <name type="scientific">Granulicella rosea</name>
    <dbReference type="NCBI Taxonomy" id="474952"/>
    <lineage>
        <taxon>Bacteria</taxon>
        <taxon>Pseudomonadati</taxon>
        <taxon>Acidobacteriota</taxon>
        <taxon>Terriglobia</taxon>
        <taxon>Terriglobales</taxon>
        <taxon>Acidobacteriaceae</taxon>
        <taxon>Granulicella</taxon>
    </lineage>
</organism>
<dbReference type="OrthoDB" id="106463at2"/>
<name>A0A239M796_9BACT</name>
<reference evidence="1 2" key="1">
    <citation type="submission" date="2017-06" db="EMBL/GenBank/DDBJ databases">
        <authorList>
            <person name="Kim H.J."/>
            <person name="Triplett B.A."/>
        </authorList>
    </citation>
    <scope>NUCLEOTIDE SEQUENCE [LARGE SCALE GENOMIC DNA]</scope>
    <source>
        <strain evidence="1 2">DSM 18704</strain>
    </source>
</reference>
<dbReference type="Pfam" id="PF12543">
    <property type="entry name" value="DUF3738"/>
    <property type="match status" value="1"/>
</dbReference>
<dbReference type="EMBL" id="FZOU01000010">
    <property type="protein sequence ID" value="SNT38002.1"/>
    <property type="molecule type" value="Genomic_DNA"/>
</dbReference>
<sequence length="383" mass="40604">MKRLLLWIVVLVTFLGAGLGAQESKPDTKDITGTWQGTLAVTRNLRMVIKFAKADGVLKATIYSIDLSGAPIAATSVSQVGTTIRFTAVAIGGSYVGKLSADGNTIAGSYTQGASVQPFELTRATAETAWEIPAVAPPPKLMAADADPSFEVATIKPNNTTADSTQGMYIRGRNFSTAASSVVDLLAFAYGVHARQVSGGPSWLDKDRYDIAGVPDTEGVPSTLQVKMMVRKLLADRFQLKFHYEKSELPAYVLTVGKGGPKLTPTQATSPLPGLGFSPGVGGISLIARNANLGDLSAYLQRIVLDRPVVDHTGVAGRYDFSMTFAPDDSEFGGNPPRPPANGSFSAAGLFEAMQQQLGLRLDPEKTQVDVIVIDKVEKPSEN</sequence>
<accession>A0A239M796</accession>
<dbReference type="InterPro" id="IPR017801">
    <property type="entry name" value="DUF3738"/>
</dbReference>
<evidence type="ECO:0000313" key="1">
    <source>
        <dbReference type="EMBL" id="SNT38002.1"/>
    </source>
</evidence>
<proteinExistence type="predicted"/>
<protein>
    <submittedName>
        <fullName evidence="1">Soil-associated protein, TIGR03435 family</fullName>
    </submittedName>
</protein>
<keyword evidence="2" id="KW-1185">Reference proteome</keyword>